<evidence type="ECO:0000256" key="7">
    <source>
        <dbReference type="ARBA" id="ARBA00022729"/>
    </source>
</evidence>
<comment type="caution">
    <text evidence="18">The sequence shown here is derived from an EMBL/GenBank/DDBJ whole genome shotgun (WGS) entry which is preliminary data.</text>
</comment>
<reference evidence="18" key="2">
    <citation type="submission" date="2021-08" db="EMBL/GenBank/DDBJ databases">
        <authorList>
            <person name="Tani A."/>
            <person name="Ola A."/>
            <person name="Ogura Y."/>
            <person name="Katsura K."/>
            <person name="Hayashi T."/>
        </authorList>
    </citation>
    <scope>NUCLEOTIDE SEQUENCE</scope>
    <source>
        <strain evidence="18">DSM 16372</strain>
    </source>
</reference>
<evidence type="ECO:0000256" key="14">
    <source>
        <dbReference type="PROSITE-ProRule" id="PRU01360"/>
    </source>
</evidence>
<dbReference type="NCBIfam" id="TIGR01783">
    <property type="entry name" value="TonB-siderophor"/>
    <property type="match status" value="1"/>
</dbReference>
<dbReference type="Pfam" id="PF07715">
    <property type="entry name" value="Plug"/>
    <property type="match status" value="1"/>
</dbReference>
<evidence type="ECO:0000256" key="10">
    <source>
        <dbReference type="ARBA" id="ARBA00023077"/>
    </source>
</evidence>
<dbReference type="PANTHER" id="PTHR32552:SF68">
    <property type="entry name" value="FERRICHROME OUTER MEMBRANE TRANSPORTER_PHAGE RECEPTOR"/>
    <property type="match status" value="1"/>
</dbReference>
<reference evidence="18" key="1">
    <citation type="journal article" date="2016" name="Front. Microbiol.">
        <title>Genome Sequence of the Piezophilic, Mesophilic Sulfate-Reducing Bacterium Desulfovibrio indicus J2T.</title>
        <authorList>
            <person name="Cao J."/>
            <person name="Maignien L."/>
            <person name="Shao Z."/>
            <person name="Alain K."/>
            <person name="Jebbar M."/>
        </authorList>
    </citation>
    <scope>NUCLEOTIDE SEQUENCE</scope>
    <source>
        <strain evidence="18">DSM 16372</strain>
    </source>
</reference>
<keyword evidence="4 14" id="KW-1134">Transmembrane beta strand</keyword>
<dbReference type="Gene3D" id="2.40.170.20">
    <property type="entry name" value="TonB-dependent receptor, beta-barrel domain"/>
    <property type="match status" value="1"/>
</dbReference>
<keyword evidence="19" id="KW-1185">Reference proteome</keyword>
<keyword evidence="9" id="KW-0406">Ion transport</keyword>
<accession>A0AAV4ZPI6</accession>
<name>A0AAV4ZPI6_9HYPH</name>
<evidence type="ECO:0000256" key="3">
    <source>
        <dbReference type="ARBA" id="ARBA00022448"/>
    </source>
</evidence>
<keyword evidence="13 14" id="KW-0998">Cell outer membrane</keyword>
<evidence type="ECO:0000256" key="9">
    <source>
        <dbReference type="ARBA" id="ARBA00023065"/>
    </source>
</evidence>
<sequence length="785" mass="83889">MKPISTSETENNLITTLNGSLRTSLLASVFALMIPVAARAQAAGSEVELAELSVTGQGAARSLGGALYGPGGASGAVPGYVASRSTVGTKTDTPILETAQSISVIGRKQIEDQNALTVTQALRFTPSVASETRGASGETRLELFLIRGFQAPVFLDGMLLPGGRDANATVDPFRLERIDIIKGPASVLYGQSGPGGLVNLVSKVPQFVNHGEIFVQGGSFHTLRGGIDVGGPIPSEAGPLADQFAYRIIASGWNADGPVNTTRIERALISPSLTWRPSADTNLTIIANYQRDPFSGYYGAAPGLGTVFPSSFGIAGGPLGRLPRNFYDGDPNIERSDRTQASAEYIFDHSFDAGLRFHSTGRFLRTLGDYRSVYTSTFNNFAASGGRNSWDGRFLRRSVIGTDVALDAFTTDNNVVGNFDTGPFSHSVLVGLDHRTLYTKTFATPFPDAPSLDLLNPLYGQTIAFPAFTSVSDITAQQTGIYFQDQIKFDRLVLTLGGRYDWARQSGPTRSFTNGSVTSQDVPAEAFTKRASLLYLFDSGVAPYVSYSEAFEPILSGLIFDGRPDAGRLPDPASSRQFEAGVKYQPPGTDILLTAAAFDIKRVNGLTPDPVNGTRFSIQTGEVSAQGLEFEARANINENLTLVGGVSVIDIVNSGTGTTVNELTGRTVPLLGLRPTQVPDTSVSLFGNYRFLSGPLAGLGIGGGVRYLGASQGDAANSFQVPANYVIDALASYDFGYLDATLKGMQLQINAQNLLDEKYVQSCIYQAWCYYGAPRTVFATLRYRW</sequence>
<feature type="domain" description="TonB-dependent receptor-like beta-barrel" evidence="16">
    <location>
        <begin position="275"/>
        <end position="754"/>
    </location>
</feature>
<gene>
    <name evidence="18" type="primary">fhuA_5</name>
    <name evidence="18" type="ORF">BHAOGJBA_3333</name>
</gene>
<dbReference type="GO" id="GO:0015344">
    <property type="term" value="F:siderophore uptake transmembrane transporter activity"/>
    <property type="evidence" value="ECO:0007669"/>
    <property type="project" value="TreeGrafter"/>
</dbReference>
<dbReference type="CDD" id="cd01347">
    <property type="entry name" value="ligand_gated_channel"/>
    <property type="match status" value="1"/>
</dbReference>
<evidence type="ECO:0000313" key="19">
    <source>
        <dbReference type="Proteomes" id="UP001055247"/>
    </source>
</evidence>
<dbReference type="InterPro" id="IPR036942">
    <property type="entry name" value="Beta-barrel_TonB_sf"/>
</dbReference>
<protein>
    <submittedName>
        <fullName evidence="18">Ferrichrome outer membrane transporter/phage receptor</fullName>
    </submittedName>
</protein>
<dbReference type="Gene3D" id="2.170.130.10">
    <property type="entry name" value="TonB-dependent receptor, plug domain"/>
    <property type="match status" value="1"/>
</dbReference>
<dbReference type="Proteomes" id="UP001055247">
    <property type="component" value="Unassembled WGS sequence"/>
</dbReference>
<evidence type="ECO:0000256" key="13">
    <source>
        <dbReference type="ARBA" id="ARBA00023237"/>
    </source>
</evidence>
<dbReference type="InterPro" id="IPR039426">
    <property type="entry name" value="TonB-dep_rcpt-like"/>
</dbReference>
<evidence type="ECO:0000256" key="5">
    <source>
        <dbReference type="ARBA" id="ARBA00022496"/>
    </source>
</evidence>
<dbReference type="SUPFAM" id="SSF56935">
    <property type="entry name" value="Porins"/>
    <property type="match status" value="1"/>
</dbReference>
<dbReference type="PROSITE" id="PS52016">
    <property type="entry name" value="TONB_DEPENDENT_REC_3"/>
    <property type="match status" value="1"/>
</dbReference>
<dbReference type="InterPro" id="IPR000531">
    <property type="entry name" value="Beta-barrel_TonB"/>
</dbReference>
<keyword evidence="12 18" id="KW-0675">Receptor</keyword>
<evidence type="ECO:0000256" key="12">
    <source>
        <dbReference type="ARBA" id="ARBA00023170"/>
    </source>
</evidence>
<evidence type="ECO:0000256" key="8">
    <source>
        <dbReference type="ARBA" id="ARBA00023004"/>
    </source>
</evidence>
<dbReference type="PANTHER" id="PTHR32552">
    <property type="entry name" value="FERRICHROME IRON RECEPTOR-RELATED"/>
    <property type="match status" value="1"/>
</dbReference>
<dbReference type="Pfam" id="PF00593">
    <property type="entry name" value="TonB_dep_Rec_b-barrel"/>
    <property type="match status" value="1"/>
</dbReference>
<evidence type="ECO:0000256" key="6">
    <source>
        <dbReference type="ARBA" id="ARBA00022692"/>
    </source>
</evidence>
<dbReference type="InterPro" id="IPR012910">
    <property type="entry name" value="Plug_dom"/>
</dbReference>
<keyword evidence="6 14" id="KW-0812">Transmembrane</keyword>
<dbReference type="InterPro" id="IPR010105">
    <property type="entry name" value="TonB_sidphr_rcpt"/>
</dbReference>
<keyword evidence="11 14" id="KW-0472">Membrane</keyword>
<proteinExistence type="inferred from homology"/>
<comment type="similarity">
    <text evidence="2 14 15">Belongs to the TonB-dependent receptor family.</text>
</comment>
<dbReference type="AlphaFoldDB" id="A0AAV4ZPI6"/>
<dbReference type="FunFam" id="2.170.130.10:FF:000001">
    <property type="entry name" value="Catecholate siderophore TonB-dependent receptor"/>
    <property type="match status" value="1"/>
</dbReference>
<evidence type="ECO:0000259" key="16">
    <source>
        <dbReference type="Pfam" id="PF00593"/>
    </source>
</evidence>
<evidence type="ECO:0000256" key="4">
    <source>
        <dbReference type="ARBA" id="ARBA00022452"/>
    </source>
</evidence>
<organism evidence="18 19">
    <name type="scientific">Methylobacterium hispanicum</name>
    <dbReference type="NCBI Taxonomy" id="270350"/>
    <lineage>
        <taxon>Bacteria</taxon>
        <taxon>Pseudomonadati</taxon>
        <taxon>Pseudomonadota</taxon>
        <taxon>Alphaproteobacteria</taxon>
        <taxon>Hyphomicrobiales</taxon>
        <taxon>Methylobacteriaceae</taxon>
        <taxon>Methylobacterium</taxon>
    </lineage>
</organism>
<keyword evidence="10 15" id="KW-0798">TonB box</keyword>
<dbReference type="EMBL" id="BPQO01000014">
    <property type="protein sequence ID" value="GJD89801.1"/>
    <property type="molecule type" value="Genomic_DNA"/>
</dbReference>
<dbReference type="GO" id="GO:0038023">
    <property type="term" value="F:signaling receptor activity"/>
    <property type="evidence" value="ECO:0007669"/>
    <property type="project" value="InterPro"/>
</dbReference>
<keyword evidence="7" id="KW-0732">Signal</keyword>
<evidence type="ECO:0000313" key="18">
    <source>
        <dbReference type="EMBL" id="GJD89801.1"/>
    </source>
</evidence>
<evidence type="ECO:0000256" key="11">
    <source>
        <dbReference type="ARBA" id="ARBA00023136"/>
    </source>
</evidence>
<dbReference type="GO" id="GO:0009279">
    <property type="term" value="C:cell outer membrane"/>
    <property type="evidence" value="ECO:0007669"/>
    <property type="project" value="UniProtKB-SubCell"/>
</dbReference>
<feature type="domain" description="TonB-dependent receptor plug" evidence="17">
    <location>
        <begin position="96"/>
        <end position="196"/>
    </location>
</feature>
<evidence type="ECO:0000256" key="1">
    <source>
        <dbReference type="ARBA" id="ARBA00004571"/>
    </source>
</evidence>
<dbReference type="InterPro" id="IPR037066">
    <property type="entry name" value="Plug_dom_sf"/>
</dbReference>
<keyword evidence="5" id="KW-0410">Iron transport</keyword>
<comment type="subcellular location">
    <subcellularLocation>
        <location evidence="1 14">Cell outer membrane</location>
        <topology evidence="1 14">Multi-pass membrane protein</topology>
    </subcellularLocation>
</comment>
<keyword evidence="3 14" id="KW-0813">Transport</keyword>
<evidence type="ECO:0000256" key="15">
    <source>
        <dbReference type="RuleBase" id="RU003357"/>
    </source>
</evidence>
<evidence type="ECO:0000259" key="17">
    <source>
        <dbReference type="Pfam" id="PF07715"/>
    </source>
</evidence>
<evidence type="ECO:0000256" key="2">
    <source>
        <dbReference type="ARBA" id="ARBA00009810"/>
    </source>
</evidence>
<keyword evidence="8" id="KW-0408">Iron</keyword>
<dbReference type="GO" id="GO:0015891">
    <property type="term" value="P:siderophore transport"/>
    <property type="evidence" value="ECO:0007669"/>
    <property type="project" value="InterPro"/>
</dbReference>